<dbReference type="PANTHER" id="PTHR43855">
    <property type="entry name" value="THIOSULFATE SULFURTRANSFERASE"/>
    <property type="match status" value="1"/>
</dbReference>
<reference evidence="4 5" key="1">
    <citation type="submission" date="2020-08" db="EMBL/GenBank/DDBJ databases">
        <title>Genome sequence of Diaphorobacter ruginosibacter DSM 27467T.</title>
        <authorList>
            <person name="Hyun D.-W."/>
            <person name="Bae J.-W."/>
        </authorList>
    </citation>
    <scope>NUCLEOTIDE SEQUENCE [LARGE SCALE GENOMIC DNA]</scope>
    <source>
        <strain evidence="4 5">DSM 27467</strain>
    </source>
</reference>
<evidence type="ECO:0000256" key="1">
    <source>
        <dbReference type="ARBA" id="ARBA00022737"/>
    </source>
</evidence>
<keyword evidence="2" id="KW-0732">Signal</keyword>
<keyword evidence="5" id="KW-1185">Reference proteome</keyword>
<name>A0A7G9RJW1_9BURK</name>
<dbReference type="SUPFAM" id="SSF52821">
    <property type="entry name" value="Rhodanese/Cell cycle control phosphatase"/>
    <property type="match status" value="2"/>
</dbReference>
<organism evidence="4 5">
    <name type="scientific">Diaphorobacter ruginosibacter</name>
    <dbReference type="NCBI Taxonomy" id="1715720"/>
    <lineage>
        <taxon>Bacteria</taxon>
        <taxon>Pseudomonadati</taxon>
        <taxon>Pseudomonadota</taxon>
        <taxon>Betaproteobacteria</taxon>
        <taxon>Burkholderiales</taxon>
        <taxon>Comamonadaceae</taxon>
        <taxon>Diaphorobacter</taxon>
    </lineage>
</organism>
<dbReference type="Pfam" id="PF00581">
    <property type="entry name" value="Rhodanese"/>
    <property type="match status" value="2"/>
</dbReference>
<dbReference type="KEGG" id="drg:H9K76_14930"/>
<dbReference type="SMART" id="SM00450">
    <property type="entry name" value="RHOD"/>
    <property type="match status" value="2"/>
</dbReference>
<feature type="chain" id="PRO_5028858530" evidence="2">
    <location>
        <begin position="20"/>
        <end position="317"/>
    </location>
</feature>
<dbReference type="AlphaFoldDB" id="A0A7G9RJW1"/>
<dbReference type="GO" id="GO:0016740">
    <property type="term" value="F:transferase activity"/>
    <property type="evidence" value="ECO:0007669"/>
    <property type="project" value="UniProtKB-KW"/>
</dbReference>
<evidence type="ECO:0000259" key="3">
    <source>
        <dbReference type="PROSITE" id="PS50206"/>
    </source>
</evidence>
<dbReference type="InterPro" id="IPR036873">
    <property type="entry name" value="Rhodanese-like_dom_sf"/>
</dbReference>
<dbReference type="Proteomes" id="UP000515811">
    <property type="component" value="Chromosome"/>
</dbReference>
<dbReference type="EMBL" id="CP060714">
    <property type="protein sequence ID" value="QNN55886.1"/>
    <property type="molecule type" value="Genomic_DNA"/>
</dbReference>
<evidence type="ECO:0000313" key="5">
    <source>
        <dbReference type="Proteomes" id="UP000515811"/>
    </source>
</evidence>
<keyword evidence="4" id="KW-0808">Transferase</keyword>
<sequence>MKAILVFTAALAAAHATWAAQPLLTPAQLQPMLRNPDLRVIDIRDPQSFEMGHIEGAVNAPYGQWLGPAGNIGIVPELAALTRLVQSAGLTPRTHAVVVSSGVDAGDFGATARVYWTLKSLGLTELSILNGGMMDWDSEGEMTDMGPGTPVAPSQFAPRFNPEWLATRDEVKESLRKNSALLVDARPDVFYLGKFRAPMALVAGTLPGAKQLDFNQWFVPGTARFADVEKTRQVATQFQSTQNPQGKPLITFCNTGYWSATDWFAFSEILGRKDVRMYAGSAVDWTQSKEPPPMDNQPSRAESLAYDARQWWNRKFK</sequence>
<dbReference type="PANTHER" id="PTHR43855:SF1">
    <property type="entry name" value="THIOSULFATE SULFURTRANSFERASE"/>
    <property type="match status" value="1"/>
</dbReference>
<dbReference type="InterPro" id="IPR051126">
    <property type="entry name" value="Thiosulfate_sulfurtransferase"/>
</dbReference>
<accession>A0A7G9RJW1</accession>
<keyword evidence="1" id="KW-0677">Repeat</keyword>
<feature type="signal peptide" evidence="2">
    <location>
        <begin position="1"/>
        <end position="19"/>
    </location>
</feature>
<feature type="domain" description="Rhodanese" evidence="3">
    <location>
        <begin position="34"/>
        <end position="145"/>
    </location>
</feature>
<feature type="domain" description="Rhodanese" evidence="3">
    <location>
        <begin position="176"/>
        <end position="290"/>
    </location>
</feature>
<dbReference type="PROSITE" id="PS50206">
    <property type="entry name" value="RHODANESE_3"/>
    <property type="match status" value="2"/>
</dbReference>
<proteinExistence type="predicted"/>
<dbReference type="Gene3D" id="3.40.250.10">
    <property type="entry name" value="Rhodanese-like domain"/>
    <property type="match status" value="2"/>
</dbReference>
<dbReference type="RefSeq" id="WP_187596159.1">
    <property type="nucleotide sequence ID" value="NZ_CP060714.1"/>
</dbReference>
<protein>
    <submittedName>
        <fullName evidence="4">Sulfurtransferase</fullName>
    </submittedName>
</protein>
<gene>
    <name evidence="4" type="ORF">H9K76_14930</name>
</gene>
<dbReference type="CDD" id="cd01448">
    <property type="entry name" value="TST_Repeat_1"/>
    <property type="match status" value="1"/>
</dbReference>
<evidence type="ECO:0000313" key="4">
    <source>
        <dbReference type="EMBL" id="QNN55886.1"/>
    </source>
</evidence>
<evidence type="ECO:0000256" key="2">
    <source>
        <dbReference type="SAM" id="SignalP"/>
    </source>
</evidence>
<dbReference type="InterPro" id="IPR001763">
    <property type="entry name" value="Rhodanese-like_dom"/>
</dbReference>